<evidence type="ECO:0000313" key="3">
    <source>
        <dbReference type="EMBL" id="QEY62543.1"/>
    </source>
</evidence>
<dbReference type="Proteomes" id="UP000327179">
    <property type="component" value="Chromosome"/>
</dbReference>
<dbReference type="InterPro" id="IPR010985">
    <property type="entry name" value="Ribbon_hlx_hlx"/>
</dbReference>
<dbReference type="Pfam" id="PF03869">
    <property type="entry name" value="Arc"/>
    <property type="match status" value="1"/>
</dbReference>
<feature type="region of interest" description="Disordered" evidence="1">
    <location>
        <begin position="22"/>
        <end position="51"/>
    </location>
</feature>
<keyword evidence="4" id="KW-1185">Reference proteome</keyword>
<keyword evidence="3" id="KW-0238">DNA-binding</keyword>
<reference evidence="3 4" key="1">
    <citation type="submission" date="2019-08" db="EMBL/GenBank/DDBJ databases">
        <title>Whole-genome Sequencing of e-waste polymer degrading bacterium Pseudomonas sp. strain PE08.</title>
        <authorList>
            <person name="Kirdat K."/>
            <person name="Debbarma P."/>
            <person name="Narawade N."/>
            <person name="Suyal D."/>
            <person name="Thorat V."/>
            <person name="Shouche Y."/>
            <person name="Goel R."/>
            <person name="Yadav A."/>
        </authorList>
    </citation>
    <scope>NUCLEOTIDE SEQUENCE [LARGE SCALE GENOMIC DNA]</scope>
    <source>
        <strain evidence="3 4">PE08</strain>
    </source>
</reference>
<sequence length="51" mass="6023">MDVQKKAIGVRMPEDLKEWLSEQAEKNSRSVSGEIVHRLRQSREQERESKI</sequence>
<dbReference type="GO" id="GO:0003677">
    <property type="term" value="F:DNA binding"/>
    <property type="evidence" value="ECO:0007669"/>
    <property type="project" value="UniProtKB-KW"/>
</dbReference>
<dbReference type="EMBL" id="CP043311">
    <property type="protein sequence ID" value="QEY62543.1"/>
    <property type="molecule type" value="Genomic_DNA"/>
</dbReference>
<evidence type="ECO:0000313" key="4">
    <source>
        <dbReference type="Proteomes" id="UP000327179"/>
    </source>
</evidence>
<feature type="domain" description="Arc-like DNA binding" evidence="2">
    <location>
        <begin position="10"/>
        <end position="46"/>
    </location>
</feature>
<organism evidence="3 4">
    <name type="scientific">Metapseudomonas lalkuanensis</name>
    <dbReference type="NCBI Taxonomy" id="2604832"/>
    <lineage>
        <taxon>Bacteria</taxon>
        <taxon>Pseudomonadati</taxon>
        <taxon>Pseudomonadota</taxon>
        <taxon>Gammaproteobacteria</taxon>
        <taxon>Pseudomonadales</taxon>
        <taxon>Pseudomonadaceae</taxon>
        <taxon>Metapseudomonas</taxon>
    </lineage>
</organism>
<feature type="compositionally biased region" description="Basic and acidic residues" evidence="1">
    <location>
        <begin position="35"/>
        <end position="51"/>
    </location>
</feature>
<evidence type="ECO:0000256" key="1">
    <source>
        <dbReference type="SAM" id="MobiDB-lite"/>
    </source>
</evidence>
<dbReference type="RefSeq" id="WP_151133198.1">
    <property type="nucleotide sequence ID" value="NZ_CP043311.1"/>
</dbReference>
<proteinExistence type="predicted"/>
<dbReference type="SUPFAM" id="SSF47598">
    <property type="entry name" value="Ribbon-helix-helix"/>
    <property type="match status" value="1"/>
</dbReference>
<accession>A0A5J6QJG2</accession>
<dbReference type="Gene3D" id="1.10.1220.10">
    <property type="entry name" value="Met repressor-like"/>
    <property type="match status" value="1"/>
</dbReference>
<dbReference type="GO" id="GO:0006355">
    <property type="term" value="P:regulation of DNA-templated transcription"/>
    <property type="evidence" value="ECO:0007669"/>
    <property type="project" value="InterPro"/>
</dbReference>
<dbReference type="AlphaFoldDB" id="A0A5J6QJG2"/>
<name>A0A5J6QJG2_9GAMM</name>
<dbReference type="InterPro" id="IPR013321">
    <property type="entry name" value="Arc_rbn_hlx_hlx"/>
</dbReference>
<dbReference type="KEGG" id="plal:FXN65_10825"/>
<protein>
    <submittedName>
        <fullName evidence="3">Arc family DNA-binding protein</fullName>
    </submittedName>
</protein>
<evidence type="ECO:0000259" key="2">
    <source>
        <dbReference type="Pfam" id="PF03869"/>
    </source>
</evidence>
<gene>
    <name evidence="3" type="ORF">FXN65_10825</name>
</gene>
<dbReference type="InterPro" id="IPR005569">
    <property type="entry name" value="Arc_DNA-bd_dom"/>
</dbReference>